<dbReference type="InterPro" id="IPR002035">
    <property type="entry name" value="VWF_A"/>
</dbReference>
<organism evidence="2 3">
    <name type="scientific">Thiohalophilus thiocyanatoxydans</name>
    <dbReference type="NCBI Taxonomy" id="381308"/>
    <lineage>
        <taxon>Bacteria</taxon>
        <taxon>Pseudomonadati</taxon>
        <taxon>Pseudomonadota</taxon>
        <taxon>Gammaproteobacteria</taxon>
        <taxon>Thiohalomonadales</taxon>
        <taxon>Thiohalophilaceae</taxon>
        <taxon>Thiohalophilus</taxon>
    </lineage>
</organism>
<keyword evidence="3" id="KW-1185">Reference proteome</keyword>
<feature type="domain" description="VWFA" evidence="1">
    <location>
        <begin position="31"/>
        <end position="220"/>
    </location>
</feature>
<evidence type="ECO:0000313" key="2">
    <source>
        <dbReference type="EMBL" id="TDY02450.1"/>
    </source>
</evidence>
<dbReference type="PROSITE" id="PS51257">
    <property type="entry name" value="PROKAR_LIPOPROTEIN"/>
    <property type="match status" value="1"/>
</dbReference>
<dbReference type="InterPro" id="IPR036465">
    <property type="entry name" value="vWFA_dom_sf"/>
</dbReference>
<dbReference type="AlphaFoldDB" id="A0A4R8ISU4"/>
<dbReference type="RefSeq" id="WP_166668765.1">
    <property type="nucleotide sequence ID" value="NZ_SOQX01000002.1"/>
</dbReference>
<dbReference type="SUPFAM" id="SSF53300">
    <property type="entry name" value="vWA-like"/>
    <property type="match status" value="1"/>
</dbReference>
<dbReference type="PROSITE" id="PS50234">
    <property type="entry name" value="VWFA"/>
    <property type="match status" value="1"/>
</dbReference>
<dbReference type="Proteomes" id="UP000294914">
    <property type="component" value="Unassembled WGS sequence"/>
</dbReference>
<protein>
    <recommendedName>
        <fullName evidence="1">VWFA domain-containing protein</fullName>
    </recommendedName>
</protein>
<gene>
    <name evidence="2" type="ORF">EDC23_0821</name>
</gene>
<comment type="caution">
    <text evidence="2">The sequence shown here is derived from an EMBL/GenBank/DDBJ whole genome shotgun (WGS) entry which is preliminary data.</text>
</comment>
<evidence type="ECO:0000259" key="1">
    <source>
        <dbReference type="PROSITE" id="PS50234"/>
    </source>
</evidence>
<sequence>MKNNRLLIMMMVATLVVAGGCSRHNQERDHGVYMLLDTSGTYTEQLGEAQRIINYVLSELEPGDTFAVARIDTGSFSEKDIVHRQTFDTRPSQANTQRRVFRETIDQFVKEVEPSSYTDITGGILQAVEHLNEVGPGSKTILIFSDMKEDIKEGYVRDIALQLDGFNVVALNVIKLASDNVDPRKYMDRLAEWEKRVESGGGQWKMVNDMERLESVMEFD</sequence>
<name>A0A4R8ISU4_9GAMM</name>
<accession>A0A4R8ISU4</accession>
<dbReference type="EMBL" id="SOQX01000002">
    <property type="protein sequence ID" value="TDY02450.1"/>
    <property type="molecule type" value="Genomic_DNA"/>
</dbReference>
<dbReference type="Gene3D" id="3.40.50.410">
    <property type="entry name" value="von Willebrand factor, type A domain"/>
    <property type="match status" value="1"/>
</dbReference>
<reference evidence="2 3" key="1">
    <citation type="submission" date="2019-03" db="EMBL/GenBank/DDBJ databases">
        <title>Genomic Encyclopedia of Type Strains, Phase IV (KMG-IV): sequencing the most valuable type-strain genomes for metagenomic binning, comparative biology and taxonomic classification.</title>
        <authorList>
            <person name="Goeker M."/>
        </authorList>
    </citation>
    <scope>NUCLEOTIDE SEQUENCE [LARGE SCALE GENOMIC DNA]</scope>
    <source>
        <strain evidence="2 3">DSM 16326</strain>
    </source>
</reference>
<evidence type="ECO:0000313" key="3">
    <source>
        <dbReference type="Proteomes" id="UP000294914"/>
    </source>
</evidence>
<proteinExistence type="predicted"/>